<dbReference type="GO" id="GO:0008270">
    <property type="term" value="F:zinc ion binding"/>
    <property type="evidence" value="ECO:0007669"/>
    <property type="project" value="InterPro"/>
</dbReference>
<feature type="compositionally biased region" description="Polar residues" evidence="2">
    <location>
        <begin position="364"/>
        <end position="374"/>
    </location>
</feature>
<keyword evidence="5" id="KW-1185">Reference proteome</keyword>
<evidence type="ECO:0000313" key="4">
    <source>
        <dbReference type="EMBL" id="EHK42445.1"/>
    </source>
</evidence>
<evidence type="ECO:0000259" key="3">
    <source>
        <dbReference type="PROSITE" id="PS00463"/>
    </source>
</evidence>
<dbReference type="EMBL" id="ABDG02000026">
    <property type="protein sequence ID" value="EHK42445.1"/>
    <property type="molecule type" value="Genomic_DNA"/>
</dbReference>
<dbReference type="OrthoDB" id="4330117at2759"/>
<reference evidence="4 5" key="1">
    <citation type="journal article" date="2011" name="Genome Biol.">
        <title>Comparative genome sequence analysis underscores mycoparasitism as the ancestral life style of Trichoderma.</title>
        <authorList>
            <person name="Kubicek C.P."/>
            <person name="Herrera-Estrella A."/>
            <person name="Seidl-Seiboth V."/>
            <person name="Martinez D.A."/>
            <person name="Druzhinina I.S."/>
            <person name="Thon M."/>
            <person name="Zeilinger S."/>
            <person name="Casas-Flores S."/>
            <person name="Horwitz B.A."/>
            <person name="Mukherjee P.K."/>
            <person name="Mukherjee M."/>
            <person name="Kredics L."/>
            <person name="Alcaraz L.D."/>
            <person name="Aerts A."/>
            <person name="Antal Z."/>
            <person name="Atanasova L."/>
            <person name="Cervantes-Badillo M.G."/>
            <person name="Challacombe J."/>
            <person name="Chertkov O."/>
            <person name="McCluskey K."/>
            <person name="Coulpier F."/>
            <person name="Deshpande N."/>
            <person name="von Doehren H."/>
            <person name="Ebbole D.J."/>
            <person name="Esquivel-Naranjo E.U."/>
            <person name="Fekete E."/>
            <person name="Flipphi M."/>
            <person name="Glaser F."/>
            <person name="Gomez-Rodriguez E.Y."/>
            <person name="Gruber S."/>
            <person name="Han C."/>
            <person name="Henrissat B."/>
            <person name="Hermosa R."/>
            <person name="Hernandez-Onate M."/>
            <person name="Karaffa L."/>
            <person name="Kosti I."/>
            <person name="Le Crom S."/>
            <person name="Lindquist E."/>
            <person name="Lucas S."/>
            <person name="Luebeck M."/>
            <person name="Luebeck P.S."/>
            <person name="Margeot A."/>
            <person name="Metz B."/>
            <person name="Misra M."/>
            <person name="Nevalainen H."/>
            <person name="Omann M."/>
            <person name="Packer N."/>
            <person name="Perrone G."/>
            <person name="Uresti-Rivera E.E."/>
            <person name="Salamov A."/>
            <person name="Schmoll M."/>
            <person name="Seiboth B."/>
            <person name="Shapiro H."/>
            <person name="Sukno S."/>
            <person name="Tamayo-Ramos J.A."/>
            <person name="Tisch D."/>
            <person name="Wiest A."/>
            <person name="Wilkinson H.H."/>
            <person name="Zhang M."/>
            <person name="Coutinho P.M."/>
            <person name="Kenerley C.M."/>
            <person name="Monte E."/>
            <person name="Baker S.E."/>
            <person name="Grigoriev I.V."/>
        </authorList>
    </citation>
    <scope>NUCLEOTIDE SEQUENCE [LARGE SCALE GENOMIC DNA]</scope>
    <source>
        <strain evidence="5">ATCC 20476 / IMI 206040</strain>
    </source>
</reference>
<evidence type="ECO:0000256" key="2">
    <source>
        <dbReference type="SAM" id="MobiDB-lite"/>
    </source>
</evidence>
<dbReference type="GeneID" id="25783469"/>
<dbReference type="Proteomes" id="UP000005426">
    <property type="component" value="Unassembled WGS sequence"/>
</dbReference>
<feature type="region of interest" description="Disordered" evidence="2">
    <location>
        <begin position="349"/>
        <end position="374"/>
    </location>
</feature>
<accession>G9P137</accession>
<dbReference type="CDD" id="cd00067">
    <property type="entry name" value="GAL4"/>
    <property type="match status" value="1"/>
</dbReference>
<organism evidence="4 5">
    <name type="scientific">Hypocrea atroviridis (strain ATCC 20476 / IMI 206040)</name>
    <name type="common">Trichoderma atroviride</name>
    <dbReference type="NCBI Taxonomy" id="452589"/>
    <lineage>
        <taxon>Eukaryota</taxon>
        <taxon>Fungi</taxon>
        <taxon>Dikarya</taxon>
        <taxon>Ascomycota</taxon>
        <taxon>Pezizomycotina</taxon>
        <taxon>Sordariomycetes</taxon>
        <taxon>Hypocreomycetidae</taxon>
        <taxon>Hypocreales</taxon>
        <taxon>Hypocreaceae</taxon>
        <taxon>Trichoderma</taxon>
    </lineage>
</organism>
<dbReference type="InterPro" id="IPR001138">
    <property type="entry name" value="Zn2Cys6_DnaBD"/>
</dbReference>
<dbReference type="SUPFAM" id="SSF57701">
    <property type="entry name" value="Zn2/Cys6 DNA-binding domain"/>
    <property type="match status" value="1"/>
</dbReference>
<comment type="caution">
    <text evidence="4">The sequence shown here is derived from an EMBL/GenBank/DDBJ whole genome shotgun (WGS) entry which is preliminary data.</text>
</comment>
<dbReference type="InterPro" id="IPR036864">
    <property type="entry name" value="Zn2-C6_fun-type_DNA-bd_sf"/>
</dbReference>
<dbReference type="STRING" id="452589.G9P137"/>
<keyword evidence="1" id="KW-0539">Nucleus</keyword>
<dbReference type="KEGG" id="tatv:25783469"/>
<dbReference type="HOGENOM" id="CLU_031300_0_0_1"/>
<sequence>MSVMLVHDRGIRRRACGRCHRQKLACRRSNNSESCLRCVRANVACVSGPLRPPYRATPSYMAAQQPVEAPPWTQNNGASIALDPDDAQFREDADKQTSCWSTKLFHIHPELDTTVDFAPEQPLCEGFASVQGLTSPGLSTILGLHDDNIERQQEPDADISGSITPPKEGDLMAWIAKISQLNIGLHQNLHSIPPIGVWQECWTNPAGPNAARLNDEKDLAIDRTLQLSHQYVQVMNHVFSYFHSTDKIKENVSATLSPLGDPPQLLVLSCYSCLIETYDKILQHIEACAKIRLEMDASVAEAYTPIALPGLNIGTFEIAPSSTLKVVILLHIMEAMMAQVRRLVSEMTKPSDENGTMSGGLTAKTGNDNDPTSITRVSMQGIRAKEKAIVELINTVRDLAAQCKIL</sequence>
<name>G9P137_HYPAI</name>
<dbReference type="GO" id="GO:0000981">
    <property type="term" value="F:DNA-binding transcription factor activity, RNA polymerase II-specific"/>
    <property type="evidence" value="ECO:0007669"/>
    <property type="project" value="InterPro"/>
</dbReference>
<evidence type="ECO:0000313" key="5">
    <source>
        <dbReference type="Proteomes" id="UP000005426"/>
    </source>
</evidence>
<dbReference type="AlphaFoldDB" id="G9P137"/>
<feature type="domain" description="Zn(2)-C6 fungal-type" evidence="3">
    <location>
        <begin position="15"/>
        <end position="45"/>
    </location>
</feature>
<evidence type="ECO:0000256" key="1">
    <source>
        <dbReference type="ARBA" id="ARBA00023242"/>
    </source>
</evidence>
<dbReference type="OMA" id="FPIDEMF"/>
<proteinExistence type="predicted"/>
<dbReference type="Gene3D" id="4.10.240.10">
    <property type="entry name" value="Zn(2)-C6 fungal-type DNA-binding domain"/>
    <property type="match status" value="1"/>
</dbReference>
<gene>
    <name evidence="4" type="ORF">TRIATDRAFT_319874</name>
</gene>
<protein>
    <recommendedName>
        <fullName evidence="3">Zn(2)-C6 fungal-type domain-containing protein</fullName>
    </recommendedName>
</protein>
<dbReference type="PROSITE" id="PS00463">
    <property type="entry name" value="ZN2_CY6_FUNGAL_1"/>
    <property type="match status" value="1"/>
</dbReference>